<feature type="region of interest" description="Disordered" evidence="1">
    <location>
        <begin position="100"/>
        <end position="150"/>
    </location>
</feature>
<feature type="compositionally biased region" description="Pro residues" evidence="1">
    <location>
        <begin position="141"/>
        <end position="150"/>
    </location>
</feature>
<evidence type="ECO:0000313" key="2">
    <source>
        <dbReference type="EMBL" id="MBF4762251.1"/>
    </source>
</evidence>
<keyword evidence="3" id="KW-1185">Reference proteome</keyword>
<feature type="compositionally biased region" description="Pro residues" evidence="1">
    <location>
        <begin position="119"/>
        <end position="128"/>
    </location>
</feature>
<gene>
    <name evidence="2" type="ORF">ISU07_03860</name>
</gene>
<dbReference type="RefSeq" id="WP_194705387.1">
    <property type="nucleotide sequence ID" value="NZ_JADKPN010000001.1"/>
</dbReference>
<evidence type="ECO:0000313" key="3">
    <source>
        <dbReference type="Proteomes" id="UP000640489"/>
    </source>
</evidence>
<organism evidence="2 3">
    <name type="scientific">Nocardioides islandensis</name>
    <dbReference type="NCBI Taxonomy" id="433663"/>
    <lineage>
        <taxon>Bacteria</taxon>
        <taxon>Bacillati</taxon>
        <taxon>Actinomycetota</taxon>
        <taxon>Actinomycetes</taxon>
        <taxon>Propionibacteriales</taxon>
        <taxon>Nocardioidaceae</taxon>
        <taxon>Nocardioides</taxon>
    </lineage>
</organism>
<dbReference type="Proteomes" id="UP000640489">
    <property type="component" value="Unassembled WGS sequence"/>
</dbReference>
<accession>A0A930YBM7</accession>
<name>A0A930YBM7_9ACTN</name>
<sequence length="150" mass="16013">MCPMSDHDGQHRDDKPISDQIKQVVDDLDLENKVKAVASAAEDAVFRGLGVAGQFVHERRDGIEAFIDRATSGLDERTGGKYAERVGHLRDQLSAGVASLADRRWTPVPDDPGELEPPAAGPQPPPPTDTWSDATDDLDGPPGPGTPDTP</sequence>
<dbReference type="AlphaFoldDB" id="A0A930YBM7"/>
<protein>
    <submittedName>
        <fullName evidence="2">Uncharacterized protein</fullName>
    </submittedName>
</protein>
<evidence type="ECO:0000256" key="1">
    <source>
        <dbReference type="SAM" id="MobiDB-lite"/>
    </source>
</evidence>
<reference evidence="2" key="1">
    <citation type="submission" date="2020-11" db="EMBL/GenBank/DDBJ databases">
        <title>Nocardioides sp. nov., isolated from Soil of Cynanchum wilfordii Hemsley rhizosphere.</title>
        <authorList>
            <person name="Lee J.-S."/>
            <person name="Suh M.K."/>
            <person name="Kim J.-S."/>
        </authorList>
    </citation>
    <scope>NUCLEOTIDE SEQUENCE</scope>
    <source>
        <strain evidence="2">KCTC 19275</strain>
    </source>
</reference>
<proteinExistence type="predicted"/>
<dbReference type="EMBL" id="JADKPN010000001">
    <property type="protein sequence ID" value="MBF4762251.1"/>
    <property type="molecule type" value="Genomic_DNA"/>
</dbReference>
<comment type="caution">
    <text evidence="2">The sequence shown here is derived from an EMBL/GenBank/DDBJ whole genome shotgun (WGS) entry which is preliminary data.</text>
</comment>